<name>A0A1G7Y9Q2_9BURK</name>
<accession>A0A1G7Y9Q2</accession>
<reference evidence="2 3" key="1">
    <citation type="submission" date="2016-10" db="EMBL/GenBank/DDBJ databases">
        <authorList>
            <person name="de Groot N.N."/>
        </authorList>
    </citation>
    <scope>NUCLEOTIDE SEQUENCE [LARGE SCALE GENOMIC DNA]</scope>
    <source>
        <strain evidence="2 3">LMG 2247</strain>
    </source>
</reference>
<keyword evidence="1" id="KW-0472">Membrane</keyword>
<keyword evidence="1" id="KW-0812">Transmembrane</keyword>
<feature type="transmembrane region" description="Helical" evidence="1">
    <location>
        <begin position="37"/>
        <end position="56"/>
    </location>
</feature>
<dbReference type="RefSeq" id="WP_090685382.1">
    <property type="nucleotide sequence ID" value="NZ_FNCJ01000006.1"/>
</dbReference>
<dbReference type="Proteomes" id="UP000199706">
    <property type="component" value="Unassembled WGS sequence"/>
</dbReference>
<evidence type="ECO:0000256" key="1">
    <source>
        <dbReference type="SAM" id="Phobius"/>
    </source>
</evidence>
<keyword evidence="1" id="KW-1133">Transmembrane helix</keyword>
<protein>
    <submittedName>
        <fullName evidence="2">Uncharacterized protein</fullName>
    </submittedName>
</protein>
<feature type="transmembrane region" description="Helical" evidence="1">
    <location>
        <begin position="6"/>
        <end position="25"/>
    </location>
</feature>
<dbReference type="EMBL" id="FNCJ01000006">
    <property type="protein sequence ID" value="SDG93155.1"/>
    <property type="molecule type" value="Genomic_DNA"/>
</dbReference>
<gene>
    <name evidence="2" type="ORF">SAMN05216466_10696</name>
</gene>
<feature type="transmembrane region" description="Helical" evidence="1">
    <location>
        <begin position="62"/>
        <end position="82"/>
    </location>
</feature>
<evidence type="ECO:0000313" key="3">
    <source>
        <dbReference type="Proteomes" id="UP000199706"/>
    </source>
</evidence>
<dbReference type="AlphaFoldDB" id="A0A1G7Y9Q2"/>
<proteinExistence type="predicted"/>
<sequence length="127" mass="14202">MQTLHLINVALLVVFVVISGASLAVKLDPAQEHKSDLSKIINAVLTLGVLVVGSWLWKMPVWVQLLVTVFLLLFIALDYDTLKLDIIYLRKRKVYLAIMKDVRQERAAQAAREAAHLKAARGEDRAA</sequence>
<evidence type="ECO:0000313" key="2">
    <source>
        <dbReference type="EMBL" id="SDG93155.1"/>
    </source>
</evidence>
<organism evidence="2 3">
    <name type="scientific">Paraburkholderia phenazinium</name>
    <dbReference type="NCBI Taxonomy" id="60549"/>
    <lineage>
        <taxon>Bacteria</taxon>
        <taxon>Pseudomonadati</taxon>
        <taxon>Pseudomonadota</taxon>
        <taxon>Betaproteobacteria</taxon>
        <taxon>Burkholderiales</taxon>
        <taxon>Burkholderiaceae</taxon>
        <taxon>Paraburkholderia</taxon>
    </lineage>
</organism>